<dbReference type="EMBL" id="QPJC01000009">
    <property type="protein sequence ID" value="RCW40940.1"/>
    <property type="molecule type" value="Genomic_DNA"/>
</dbReference>
<dbReference type="SUPFAM" id="SSF51011">
    <property type="entry name" value="Glycosyl hydrolase domain"/>
    <property type="match status" value="1"/>
</dbReference>
<dbReference type="AlphaFoldDB" id="A0A368VP75"/>
<evidence type="ECO:0000256" key="7">
    <source>
        <dbReference type="RuleBase" id="RU003615"/>
    </source>
</evidence>
<sequence>MTPTPLTEVPWNSPCSPRCGFRIDAAKHIPAADIAAIEDRLTEPVYLYQEVIHGAGEPITPEEYTANGDVTEFRYGRDLAKIFDHEKLAHLRTFASVLPSEQAVVFTDNHDTQRHGDVLTHADGRTHELANAFMLAWPYGTPRVMSSYAFSDPDAGPPTAGSGITEDVDCSAAAWQCEHRQPRIANMVEFHNVVQGTGVTGWWDNGNDSIAFGRGDRGYLVLNDEDSALTGRSFHTSLPAGTYCDVFHGRVTATGCTGPTYTVNAAGWFRADVAAHDGVALHAGANVG</sequence>
<dbReference type="GO" id="GO:0005975">
    <property type="term" value="P:carbohydrate metabolic process"/>
    <property type="evidence" value="ECO:0007669"/>
    <property type="project" value="InterPro"/>
</dbReference>
<dbReference type="InterPro" id="IPR017853">
    <property type="entry name" value="GH"/>
</dbReference>
<evidence type="ECO:0000256" key="3">
    <source>
        <dbReference type="ARBA" id="ARBA00012595"/>
    </source>
</evidence>
<evidence type="ECO:0000256" key="2">
    <source>
        <dbReference type="ARBA" id="ARBA00008061"/>
    </source>
</evidence>
<keyword evidence="10" id="KW-1185">Reference proteome</keyword>
<dbReference type="GO" id="GO:0004556">
    <property type="term" value="F:alpha-amylase activity"/>
    <property type="evidence" value="ECO:0007669"/>
    <property type="project" value="UniProtKB-EC"/>
</dbReference>
<dbReference type="Pfam" id="PF02806">
    <property type="entry name" value="Alpha-amylase_C"/>
    <property type="match status" value="1"/>
</dbReference>
<organism evidence="9 10">
    <name type="scientific">Halopolyspora algeriensis</name>
    <dbReference type="NCBI Taxonomy" id="1500506"/>
    <lineage>
        <taxon>Bacteria</taxon>
        <taxon>Bacillati</taxon>
        <taxon>Actinomycetota</taxon>
        <taxon>Actinomycetes</taxon>
        <taxon>Actinomycetes incertae sedis</taxon>
        <taxon>Halopolyspora</taxon>
    </lineage>
</organism>
<evidence type="ECO:0000313" key="10">
    <source>
        <dbReference type="Proteomes" id="UP000253495"/>
    </source>
</evidence>
<dbReference type="GO" id="GO:0043169">
    <property type="term" value="F:cation binding"/>
    <property type="evidence" value="ECO:0007669"/>
    <property type="project" value="InterPro"/>
</dbReference>
<accession>A0A368VP75</accession>
<dbReference type="EC" id="3.2.1.1" evidence="3"/>
<reference evidence="9 10" key="1">
    <citation type="submission" date="2018-07" db="EMBL/GenBank/DDBJ databases">
        <title>Genomic Encyclopedia of Type Strains, Phase III (KMG-III): the genomes of soil and plant-associated and newly described type strains.</title>
        <authorList>
            <person name="Whitman W."/>
        </authorList>
    </citation>
    <scope>NUCLEOTIDE SEQUENCE [LARGE SCALE GENOMIC DNA]</scope>
    <source>
        <strain evidence="9 10">CECT 8575</strain>
    </source>
</reference>
<evidence type="ECO:0000256" key="6">
    <source>
        <dbReference type="ARBA" id="ARBA00030238"/>
    </source>
</evidence>
<dbReference type="Proteomes" id="UP000253495">
    <property type="component" value="Unassembled WGS sequence"/>
</dbReference>
<evidence type="ECO:0000313" key="9">
    <source>
        <dbReference type="EMBL" id="RCW40940.1"/>
    </source>
</evidence>
<dbReference type="OrthoDB" id="9805159at2"/>
<dbReference type="PRINTS" id="PR00110">
    <property type="entry name" value="ALPHAAMYLASE"/>
</dbReference>
<comment type="caution">
    <text evidence="9">The sequence shown here is derived from an EMBL/GenBank/DDBJ whole genome shotgun (WGS) entry which is preliminary data.</text>
</comment>
<keyword evidence="5" id="KW-0119">Carbohydrate metabolism</keyword>
<comment type="similarity">
    <text evidence="2 7">Belongs to the glycosyl hydrolase 13 family.</text>
</comment>
<dbReference type="SMART" id="SM00632">
    <property type="entry name" value="Aamy_C"/>
    <property type="match status" value="1"/>
</dbReference>
<feature type="domain" description="Alpha-amylase C-terminal" evidence="8">
    <location>
        <begin position="200"/>
        <end position="286"/>
    </location>
</feature>
<dbReference type="InterPro" id="IPR006046">
    <property type="entry name" value="Alpha_amylase"/>
</dbReference>
<dbReference type="RefSeq" id="WP_114453763.1">
    <property type="nucleotide sequence ID" value="NZ_QPJC01000009.1"/>
</dbReference>
<proteinExistence type="inferred from homology"/>
<dbReference type="InterPro" id="IPR031319">
    <property type="entry name" value="A-amylase_C"/>
</dbReference>
<dbReference type="Gene3D" id="3.20.20.80">
    <property type="entry name" value="Glycosidases"/>
    <property type="match status" value="1"/>
</dbReference>
<evidence type="ECO:0000256" key="5">
    <source>
        <dbReference type="ARBA" id="ARBA00023277"/>
    </source>
</evidence>
<name>A0A368VP75_9ACTN</name>
<protein>
    <recommendedName>
        <fullName evidence="4">Alpha-amylase</fullName>
        <ecNumber evidence="3">3.2.1.1</ecNumber>
    </recommendedName>
    <alternativeName>
        <fullName evidence="6">1,4-alpha-D-glucan glucanohydrolase</fullName>
    </alternativeName>
</protein>
<evidence type="ECO:0000259" key="8">
    <source>
        <dbReference type="SMART" id="SM00632"/>
    </source>
</evidence>
<dbReference type="PANTHER" id="PTHR43447">
    <property type="entry name" value="ALPHA-AMYLASE"/>
    <property type="match status" value="1"/>
</dbReference>
<gene>
    <name evidence="9" type="ORF">DFQ14_10917</name>
</gene>
<comment type="catalytic activity">
    <reaction evidence="1">
        <text>Endohydrolysis of (1-&gt;4)-alpha-D-glucosidic linkages in polysaccharides containing three or more (1-&gt;4)-alpha-linked D-glucose units.</text>
        <dbReference type="EC" id="3.2.1.1"/>
    </reaction>
</comment>
<evidence type="ECO:0000256" key="4">
    <source>
        <dbReference type="ARBA" id="ARBA00017303"/>
    </source>
</evidence>
<evidence type="ECO:0000256" key="1">
    <source>
        <dbReference type="ARBA" id="ARBA00000548"/>
    </source>
</evidence>
<dbReference type="Gene3D" id="2.60.40.1180">
    <property type="entry name" value="Golgi alpha-mannosidase II"/>
    <property type="match status" value="1"/>
</dbReference>
<dbReference type="SUPFAM" id="SSF51445">
    <property type="entry name" value="(Trans)glycosidases"/>
    <property type="match status" value="1"/>
</dbReference>
<dbReference type="InterPro" id="IPR006048">
    <property type="entry name" value="A-amylase/branching_C"/>
</dbReference>
<dbReference type="InterPro" id="IPR013780">
    <property type="entry name" value="Glyco_hydro_b"/>
</dbReference>